<keyword evidence="9 11" id="KW-0414">Isoprene biosynthesis</keyword>
<evidence type="ECO:0000256" key="7">
    <source>
        <dbReference type="ARBA" id="ARBA00022977"/>
    </source>
</evidence>
<evidence type="ECO:0000256" key="3">
    <source>
        <dbReference type="ARBA" id="ARBA00011738"/>
    </source>
</evidence>
<protein>
    <recommendedName>
        <fullName evidence="11">1-deoxy-D-xylulose-5-phosphate synthase</fullName>
        <ecNumber evidence="11">2.2.1.7</ecNumber>
    </recommendedName>
    <alternativeName>
        <fullName evidence="11">1-deoxyxylulose-5-phosphate synthase</fullName>
        <shortName evidence="11">DXP synthase</shortName>
        <shortName evidence="11">DXPS</shortName>
    </alternativeName>
</protein>
<dbReference type="EC" id="2.2.1.7" evidence="11"/>
<dbReference type="InterPro" id="IPR009014">
    <property type="entry name" value="Transketo_C/PFOR_II"/>
</dbReference>
<keyword evidence="5 11" id="KW-0479">Metal-binding</keyword>
<feature type="binding site" evidence="11">
    <location>
        <position position="73"/>
    </location>
    <ligand>
        <name>thiamine diphosphate</name>
        <dbReference type="ChEBI" id="CHEBI:58937"/>
    </ligand>
</feature>
<dbReference type="SUPFAM" id="SSF52922">
    <property type="entry name" value="TK C-terminal domain-like"/>
    <property type="match status" value="1"/>
</dbReference>
<evidence type="ECO:0000256" key="8">
    <source>
        <dbReference type="ARBA" id="ARBA00023052"/>
    </source>
</evidence>
<evidence type="ECO:0000256" key="4">
    <source>
        <dbReference type="ARBA" id="ARBA00022679"/>
    </source>
</evidence>
<feature type="binding site" evidence="11">
    <location>
        <position position="141"/>
    </location>
    <ligand>
        <name>Mg(2+)</name>
        <dbReference type="ChEBI" id="CHEBI:18420"/>
    </ligand>
</feature>
<accession>A0A930XXB3</accession>
<organism evidence="13 14">
    <name type="scientific">Candidatus Amphirhobacter heronislandensis</name>
    <dbReference type="NCBI Taxonomy" id="1732024"/>
    <lineage>
        <taxon>Bacteria</taxon>
        <taxon>Pseudomonadati</taxon>
        <taxon>Pseudomonadota</taxon>
        <taxon>Gammaproteobacteria</taxon>
        <taxon>Candidatus Tethybacterales</taxon>
        <taxon>Candidatus Tethybacteraceae</taxon>
        <taxon>Candidatus Amphirhobacter</taxon>
    </lineage>
</organism>
<name>A0A930XXB3_9GAMM</name>
<feature type="binding site" evidence="11">
    <location>
        <position position="276"/>
    </location>
    <ligand>
        <name>thiamine diphosphate</name>
        <dbReference type="ChEBI" id="CHEBI:58937"/>
    </ligand>
</feature>
<evidence type="ECO:0000313" key="13">
    <source>
        <dbReference type="EMBL" id="MBF2735922.1"/>
    </source>
</evidence>
<feature type="binding site" evidence="11">
    <location>
        <begin position="142"/>
        <end position="143"/>
    </location>
    <ligand>
        <name>thiamine diphosphate</name>
        <dbReference type="ChEBI" id="CHEBI:58937"/>
    </ligand>
</feature>
<dbReference type="Gene3D" id="3.40.50.970">
    <property type="match status" value="2"/>
</dbReference>
<gene>
    <name evidence="11 13" type="primary">dxs</name>
    <name evidence="13" type="ORF">ISN26_07655</name>
</gene>
<comment type="cofactor">
    <cofactor evidence="11">
        <name>Mg(2+)</name>
        <dbReference type="ChEBI" id="CHEBI:18420"/>
    </cofactor>
    <text evidence="11">Binds 1 Mg(2+) ion per subunit.</text>
</comment>
<evidence type="ECO:0000259" key="12">
    <source>
        <dbReference type="SMART" id="SM00861"/>
    </source>
</evidence>
<dbReference type="PROSITE" id="PS00802">
    <property type="entry name" value="TRANSKETOLASE_2"/>
    <property type="match status" value="1"/>
</dbReference>
<dbReference type="GO" id="GO:0000287">
    <property type="term" value="F:magnesium ion binding"/>
    <property type="evidence" value="ECO:0007669"/>
    <property type="project" value="UniProtKB-UniRule"/>
</dbReference>
<dbReference type="EMBL" id="JADHEI010000055">
    <property type="protein sequence ID" value="MBF2735922.1"/>
    <property type="molecule type" value="Genomic_DNA"/>
</dbReference>
<evidence type="ECO:0000256" key="9">
    <source>
        <dbReference type="ARBA" id="ARBA00023229"/>
    </source>
</evidence>
<evidence type="ECO:0000256" key="5">
    <source>
        <dbReference type="ARBA" id="ARBA00022723"/>
    </source>
</evidence>
<dbReference type="GO" id="GO:0008661">
    <property type="term" value="F:1-deoxy-D-xylulose-5-phosphate synthase activity"/>
    <property type="evidence" value="ECO:0007669"/>
    <property type="project" value="UniProtKB-UniRule"/>
</dbReference>
<feature type="domain" description="Transketolase-like pyrimidine-binding" evidence="12">
    <location>
        <begin position="307"/>
        <end position="471"/>
    </location>
</feature>
<dbReference type="Pfam" id="PF02780">
    <property type="entry name" value="Transketolase_C"/>
    <property type="match status" value="1"/>
</dbReference>
<keyword evidence="8 11" id="KW-0786">Thiamine pyrophosphate</keyword>
<dbReference type="CDD" id="cd07033">
    <property type="entry name" value="TPP_PYR_DXS_TK_like"/>
    <property type="match status" value="1"/>
</dbReference>
<keyword evidence="6 11" id="KW-0460">Magnesium</keyword>
<comment type="cofactor">
    <cofactor evidence="11">
        <name>thiamine diphosphate</name>
        <dbReference type="ChEBI" id="CHEBI:58937"/>
    </cofactor>
    <text evidence="11">Binds 1 thiamine pyrophosphate per subunit.</text>
</comment>
<dbReference type="PANTHER" id="PTHR43322:SF5">
    <property type="entry name" value="1-DEOXY-D-XYLULOSE-5-PHOSPHATE SYNTHASE, CHLOROPLASTIC"/>
    <property type="match status" value="1"/>
</dbReference>
<dbReference type="GO" id="GO:0019288">
    <property type="term" value="P:isopentenyl diphosphate biosynthetic process, methylerythritol 4-phosphate pathway"/>
    <property type="evidence" value="ECO:0007669"/>
    <property type="project" value="TreeGrafter"/>
</dbReference>
<evidence type="ECO:0000256" key="6">
    <source>
        <dbReference type="ARBA" id="ARBA00022842"/>
    </source>
</evidence>
<feature type="binding site" evidence="11">
    <location>
        <position position="171"/>
    </location>
    <ligand>
        <name>Mg(2+)</name>
        <dbReference type="ChEBI" id="CHEBI:18420"/>
    </ligand>
</feature>
<reference evidence="13" key="1">
    <citation type="submission" date="2020-10" db="EMBL/GenBank/DDBJ databases">
        <title>An improved Amphimedon queenslandica hologenome assembly reveals how three proteobacterial symbionts can extend the metabolic phenotypic of their marine sponge host.</title>
        <authorList>
            <person name="Degnan B."/>
            <person name="Degnan S."/>
            <person name="Xiang X."/>
        </authorList>
    </citation>
    <scope>NUCLEOTIDE SEQUENCE</scope>
    <source>
        <strain evidence="13">AqS2</strain>
    </source>
</reference>
<keyword evidence="4 11" id="KW-0808">Transferase</keyword>
<dbReference type="InterPro" id="IPR005477">
    <property type="entry name" value="Dxylulose-5-P_synthase"/>
</dbReference>
<comment type="similarity">
    <text evidence="2 11">Belongs to the transketolase family. DXPS subfamily.</text>
</comment>
<evidence type="ECO:0000256" key="11">
    <source>
        <dbReference type="HAMAP-Rule" id="MF_00315"/>
    </source>
</evidence>
<dbReference type="CDD" id="cd02007">
    <property type="entry name" value="TPP_DXS"/>
    <property type="match status" value="1"/>
</dbReference>
<keyword evidence="7 11" id="KW-0784">Thiamine biosynthesis</keyword>
<dbReference type="AlphaFoldDB" id="A0A930XXB3"/>
<feature type="binding site" evidence="11">
    <location>
        <begin position="114"/>
        <end position="116"/>
    </location>
    <ligand>
        <name>thiamine diphosphate</name>
        <dbReference type="ChEBI" id="CHEBI:58937"/>
    </ligand>
</feature>
<dbReference type="SUPFAM" id="SSF52518">
    <property type="entry name" value="Thiamin diphosphate-binding fold (THDP-binding)"/>
    <property type="match status" value="2"/>
</dbReference>
<dbReference type="GO" id="GO:0005829">
    <property type="term" value="C:cytosol"/>
    <property type="evidence" value="ECO:0007669"/>
    <property type="project" value="TreeGrafter"/>
</dbReference>
<feature type="binding site" evidence="11">
    <location>
        <position position="358"/>
    </location>
    <ligand>
        <name>thiamine diphosphate</name>
        <dbReference type="ChEBI" id="CHEBI:58937"/>
    </ligand>
</feature>
<sequence length="617" mass="65396">MELLKTIDSPADLRQLDAGQLPQLAAELRAYILDTVTTHGGHLSSNLGTVELAVALHYVLDTPRDPIVWDVGHQAYAHKVLTGRRDQLPRVRRRGGISGFPQRDESAHDAFGTAHASTSISAAFGMAAGGCPGRAVAVIGDGALSGGMAFEALNCAGARPDIDLLVVLNDNDMSISPAVGALRQSLARILASNFYSEVKRGSDQVMPPGIREFLSRAEGRLRGMVMPGTLFEELGFSYFGPIDGHDVDALTTTLTALKDRGGPRLLHVATVKGKGFAAAERDPVKHHAAAGAKAPNKVEKAPPPARPTYSAVFGEWICAAAAADKRVHAVTPAMREGSGLVEFAARFPERYFDCGIAEQHAVTFSAGLACAGQKPVLAIYSTFLQRGYDQLIHDVAIQKLPVLFAVDRAGLVGADGATHQGAFDLSYARCVPNLTVMVPADERECWLMLNTGLALDGPALVRYPRGSGPGTEPPADVKETLEVGKAEVRRTGEALAILAFGPMVEAAAPAAEELNATLVNMRFAKPLDLELLRELALTHSHFLTVEENAVAGGAGSGVAEAMQRLKRRPALKHLGLPDRFINHGTPAEQREEAGLTPAAITAAARELAAADRRLHVG</sequence>
<dbReference type="InterPro" id="IPR049557">
    <property type="entry name" value="Transketolase_CS"/>
</dbReference>
<evidence type="ECO:0000256" key="10">
    <source>
        <dbReference type="ARBA" id="ARBA00055605"/>
    </source>
</evidence>
<dbReference type="InterPro" id="IPR005475">
    <property type="entry name" value="Transketolase-like_Pyr-bd"/>
</dbReference>
<dbReference type="FunFam" id="3.40.50.970:FF:000005">
    <property type="entry name" value="1-deoxy-D-xylulose-5-phosphate synthase"/>
    <property type="match status" value="1"/>
</dbReference>
<comment type="catalytic activity">
    <reaction evidence="11">
        <text>D-glyceraldehyde 3-phosphate + pyruvate + H(+) = 1-deoxy-D-xylulose 5-phosphate + CO2</text>
        <dbReference type="Rhea" id="RHEA:12605"/>
        <dbReference type="ChEBI" id="CHEBI:15361"/>
        <dbReference type="ChEBI" id="CHEBI:15378"/>
        <dbReference type="ChEBI" id="CHEBI:16526"/>
        <dbReference type="ChEBI" id="CHEBI:57792"/>
        <dbReference type="ChEBI" id="CHEBI:59776"/>
        <dbReference type="EC" id="2.2.1.7"/>
    </reaction>
</comment>
<dbReference type="InterPro" id="IPR033248">
    <property type="entry name" value="Transketolase_C"/>
</dbReference>
<dbReference type="HAMAP" id="MF_00315">
    <property type="entry name" value="DXP_synth"/>
    <property type="match status" value="1"/>
</dbReference>
<dbReference type="GO" id="GO:0016114">
    <property type="term" value="P:terpenoid biosynthetic process"/>
    <property type="evidence" value="ECO:0007669"/>
    <property type="project" value="UniProtKB-UniRule"/>
</dbReference>
<dbReference type="InterPro" id="IPR029061">
    <property type="entry name" value="THDP-binding"/>
</dbReference>
<dbReference type="NCBIfam" id="NF003933">
    <property type="entry name" value="PRK05444.2-2"/>
    <property type="match status" value="1"/>
</dbReference>
<dbReference type="PANTHER" id="PTHR43322">
    <property type="entry name" value="1-D-DEOXYXYLULOSE 5-PHOSPHATE SYNTHASE-RELATED"/>
    <property type="match status" value="1"/>
</dbReference>
<dbReference type="Gene3D" id="3.40.50.920">
    <property type="match status" value="1"/>
</dbReference>
<dbReference type="GO" id="GO:0009228">
    <property type="term" value="P:thiamine biosynthetic process"/>
    <property type="evidence" value="ECO:0007669"/>
    <property type="project" value="UniProtKB-UniRule"/>
</dbReference>
<dbReference type="Proteomes" id="UP000604381">
    <property type="component" value="Unassembled WGS sequence"/>
</dbReference>
<dbReference type="InterPro" id="IPR020826">
    <property type="entry name" value="Transketolase_BS"/>
</dbReference>
<keyword evidence="14" id="KW-1185">Reference proteome</keyword>
<comment type="caution">
    <text evidence="13">The sequence shown here is derived from an EMBL/GenBank/DDBJ whole genome shotgun (WGS) entry which is preliminary data.</text>
</comment>
<dbReference type="Pfam" id="PF02779">
    <property type="entry name" value="Transket_pyr"/>
    <property type="match status" value="1"/>
</dbReference>
<dbReference type="SMART" id="SM00861">
    <property type="entry name" value="Transket_pyr"/>
    <property type="match status" value="1"/>
</dbReference>
<evidence type="ECO:0000256" key="1">
    <source>
        <dbReference type="ARBA" id="ARBA00004980"/>
    </source>
</evidence>
<feature type="binding site" evidence="11">
    <location>
        <position position="171"/>
    </location>
    <ligand>
        <name>thiamine diphosphate</name>
        <dbReference type="ChEBI" id="CHEBI:58937"/>
    </ligand>
</feature>
<comment type="subunit">
    <text evidence="3 11">Homodimer.</text>
</comment>
<dbReference type="NCBIfam" id="TIGR00204">
    <property type="entry name" value="dxs"/>
    <property type="match status" value="1"/>
</dbReference>
<comment type="function">
    <text evidence="10 11">Catalyzes the acyloin condensation reaction between C atoms 2 and 3 of pyruvate and glyceraldehyde 3-phosphate to yield 1-deoxy-D-xylulose-5-phosphate (DXP).</text>
</comment>
<evidence type="ECO:0000313" key="14">
    <source>
        <dbReference type="Proteomes" id="UP000604381"/>
    </source>
</evidence>
<dbReference type="Pfam" id="PF13292">
    <property type="entry name" value="DXP_synthase_N"/>
    <property type="match status" value="1"/>
</dbReference>
<evidence type="ECO:0000256" key="2">
    <source>
        <dbReference type="ARBA" id="ARBA00011081"/>
    </source>
</evidence>
<proteinExistence type="inferred from homology"/>
<dbReference type="GO" id="GO:0030976">
    <property type="term" value="F:thiamine pyrophosphate binding"/>
    <property type="evidence" value="ECO:0007669"/>
    <property type="project" value="UniProtKB-UniRule"/>
</dbReference>
<dbReference type="PROSITE" id="PS00801">
    <property type="entry name" value="TRANSKETOLASE_1"/>
    <property type="match status" value="1"/>
</dbReference>
<comment type="pathway">
    <text evidence="1 11">Metabolic intermediate biosynthesis; 1-deoxy-D-xylulose 5-phosphate biosynthesis; 1-deoxy-D-xylulose 5-phosphate from D-glyceraldehyde 3-phosphate and pyruvate: step 1/1.</text>
</comment>
<dbReference type="FunFam" id="3.40.50.920:FF:000002">
    <property type="entry name" value="1-deoxy-D-xylulose-5-phosphate synthase"/>
    <property type="match status" value="1"/>
</dbReference>